<gene>
    <name evidence="2" type="ORF">CRM82_17595</name>
</gene>
<accession>A0A2A7UXY6</accession>
<dbReference type="STRING" id="1219032.GCA_001515545_00876"/>
<protein>
    <submittedName>
        <fullName evidence="2">Uncharacterized protein</fullName>
    </submittedName>
</protein>
<evidence type="ECO:0000313" key="2">
    <source>
        <dbReference type="EMBL" id="PEH90162.1"/>
    </source>
</evidence>
<feature type="region of interest" description="Disordered" evidence="1">
    <location>
        <begin position="1"/>
        <end position="23"/>
    </location>
</feature>
<comment type="caution">
    <text evidence="2">The sequence shown here is derived from an EMBL/GenBank/DDBJ whole genome shotgun (WGS) entry which is preliminary data.</text>
</comment>
<evidence type="ECO:0000313" key="3">
    <source>
        <dbReference type="Proteomes" id="UP000220246"/>
    </source>
</evidence>
<name>A0A2A7UXY6_COMTR</name>
<keyword evidence="3" id="KW-1185">Reference proteome</keyword>
<reference evidence="3" key="1">
    <citation type="submission" date="2017-09" db="EMBL/GenBank/DDBJ databases">
        <title>FDA dAtabase for Regulatory Grade micrObial Sequences (FDA-ARGOS): Supporting development and validation of Infectious Disease Dx tests.</title>
        <authorList>
            <person name="Minogue T."/>
            <person name="Wolcott M."/>
            <person name="Wasieloski L."/>
            <person name="Aguilar W."/>
            <person name="Moore D."/>
            <person name="Tallon L."/>
            <person name="Sadzewicz L."/>
            <person name="Ott S."/>
            <person name="Zhao X."/>
            <person name="Nagaraj S."/>
            <person name="Vavikolanu K."/>
            <person name="Aluvathingal J."/>
            <person name="Nadendla S."/>
            <person name="Sichtig H."/>
        </authorList>
    </citation>
    <scope>NUCLEOTIDE SEQUENCE [LARGE SCALE GENOMIC DNA]</scope>
    <source>
        <strain evidence="3">FDAARGOS_394</strain>
    </source>
</reference>
<sequence length="98" mass="11009">MTATASPARRTRRRTGSLDLLQHDRPIPLRLPKADTQRAHEVADGLDLSTSAYARLLYRMGEQLHRRTGVLQLPEHVMERLAADVLAWTVQSAQAARV</sequence>
<dbReference type="EMBL" id="PDEA01000001">
    <property type="protein sequence ID" value="PEH90162.1"/>
    <property type="molecule type" value="Genomic_DNA"/>
</dbReference>
<dbReference type="GeneID" id="80802441"/>
<organism evidence="2 3">
    <name type="scientific">Comamonas terrigena</name>
    <dbReference type="NCBI Taxonomy" id="32013"/>
    <lineage>
        <taxon>Bacteria</taxon>
        <taxon>Pseudomonadati</taxon>
        <taxon>Pseudomonadota</taxon>
        <taxon>Betaproteobacteria</taxon>
        <taxon>Burkholderiales</taxon>
        <taxon>Comamonadaceae</taxon>
        <taxon>Comamonas</taxon>
    </lineage>
</organism>
<dbReference type="RefSeq" id="WP_066533799.1">
    <property type="nucleotide sequence ID" value="NZ_PDEA01000001.1"/>
</dbReference>
<evidence type="ECO:0000256" key="1">
    <source>
        <dbReference type="SAM" id="MobiDB-lite"/>
    </source>
</evidence>
<dbReference type="AlphaFoldDB" id="A0A2A7UXY6"/>
<dbReference type="Proteomes" id="UP000220246">
    <property type="component" value="Unassembled WGS sequence"/>
</dbReference>
<proteinExistence type="predicted"/>